<feature type="compositionally biased region" description="Low complexity" evidence="2">
    <location>
        <begin position="67"/>
        <end position="87"/>
    </location>
</feature>
<feature type="region of interest" description="Disordered" evidence="2">
    <location>
        <begin position="397"/>
        <end position="417"/>
    </location>
</feature>
<dbReference type="RefSeq" id="XP_018739533.1">
    <property type="nucleotide sequence ID" value="XM_018886018.1"/>
</dbReference>
<dbReference type="VEuPathDB" id="FungiDB:MSYG_0342"/>
<feature type="compositionally biased region" description="Low complexity" evidence="2">
    <location>
        <begin position="44"/>
        <end position="53"/>
    </location>
</feature>
<dbReference type="HOGENOM" id="CLU_382201_0_0_1"/>
<keyword evidence="4" id="KW-1185">Reference proteome</keyword>
<name>M5E708_MALS4</name>
<feature type="compositionally biased region" description="Basic and acidic residues" evidence="2">
    <location>
        <begin position="109"/>
        <end position="120"/>
    </location>
</feature>
<feature type="region of interest" description="Disordered" evidence="2">
    <location>
        <begin position="434"/>
        <end position="482"/>
    </location>
</feature>
<feature type="region of interest" description="Disordered" evidence="2">
    <location>
        <begin position="1"/>
        <end position="185"/>
    </location>
</feature>
<accession>M5E708</accession>
<dbReference type="KEGG" id="msym:MSY001_0920"/>
<feature type="region of interest" description="Disordered" evidence="2">
    <location>
        <begin position="332"/>
        <end position="384"/>
    </location>
</feature>
<feature type="compositionally biased region" description="Low complexity" evidence="2">
    <location>
        <begin position="607"/>
        <end position="616"/>
    </location>
</feature>
<reference evidence="4" key="1">
    <citation type="journal article" date="2017" name="Nucleic Acids Res.">
        <title>Proteogenomics produces comprehensive and highly accurate protein-coding gene annotation in a complete genome assembly of Malassezia sympodialis.</title>
        <authorList>
            <person name="Zhu Y."/>
            <person name="Engstroem P.G."/>
            <person name="Tellgren-Roth C."/>
            <person name="Baudo C.D."/>
            <person name="Kennell J.C."/>
            <person name="Sun S."/>
            <person name="Billmyre R.B."/>
            <person name="Schroeder M.S."/>
            <person name="Andersson A."/>
            <person name="Holm T."/>
            <person name="Sigurgeirsson B."/>
            <person name="Wu G."/>
            <person name="Sankaranarayanan S.R."/>
            <person name="Siddharthan R."/>
            <person name="Sanyal K."/>
            <person name="Lundeberg J."/>
            <person name="Nystedt B."/>
            <person name="Boekhout T."/>
            <person name="Dawson T.L. Jr."/>
            <person name="Heitman J."/>
            <person name="Scheynius A."/>
            <person name="Lehtioe J."/>
        </authorList>
    </citation>
    <scope>NUCLEOTIDE SEQUENCE [LARGE SCALE GENOMIC DNA]</scope>
    <source>
        <strain evidence="4">ATCC 42132</strain>
    </source>
</reference>
<feature type="compositionally biased region" description="Polar residues" evidence="2">
    <location>
        <begin position="88"/>
        <end position="98"/>
    </location>
</feature>
<feature type="coiled-coil region" evidence="1">
    <location>
        <begin position="486"/>
        <end position="573"/>
    </location>
</feature>
<evidence type="ECO:0000313" key="3">
    <source>
        <dbReference type="EMBL" id="SHO76008.1"/>
    </source>
</evidence>
<dbReference type="STRING" id="1230383.M5E708"/>
<gene>
    <name evidence="3" type="ORF">MSYG_0342</name>
</gene>
<feature type="compositionally biased region" description="Basic and acidic residues" evidence="2">
    <location>
        <begin position="626"/>
        <end position="641"/>
    </location>
</feature>
<dbReference type="AlphaFoldDB" id="M5E708"/>
<feature type="compositionally biased region" description="Basic and acidic residues" evidence="2">
    <location>
        <begin position="21"/>
        <end position="30"/>
    </location>
</feature>
<feature type="compositionally biased region" description="Low complexity" evidence="2">
    <location>
        <begin position="468"/>
        <end position="482"/>
    </location>
</feature>
<feature type="compositionally biased region" description="Pro residues" evidence="2">
    <location>
        <begin position="54"/>
        <end position="66"/>
    </location>
</feature>
<feature type="compositionally biased region" description="Basic and acidic residues" evidence="2">
    <location>
        <begin position="345"/>
        <end position="371"/>
    </location>
</feature>
<evidence type="ECO:0000256" key="1">
    <source>
        <dbReference type="SAM" id="Coils"/>
    </source>
</evidence>
<dbReference type="OMA" id="HDEAYYG"/>
<dbReference type="OrthoDB" id="10255630at2759"/>
<feature type="region of interest" description="Disordered" evidence="2">
    <location>
        <begin position="604"/>
        <end position="653"/>
    </location>
</feature>
<feature type="compositionally biased region" description="Basic and acidic residues" evidence="2">
    <location>
        <begin position="1"/>
        <end position="12"/>
    </location>
</feature>
<dbReference type="Proteomes" id="UP000186303">
    <property type="component" value="Chromosome 1"/>
</dbReference>
<proteinExistence type="predicted"/>
<dbReference type="EMBL" id="LT671821">
    <property type="protein sequence ID" value="SHO76008.1"/>
    <property type="molecule type" value="Genomic_DNA"/>
</dbReference>
<evidence type="ECO:0000313" key="4">
    <source>
        <dbReference type="Proteomes" id="UP000186303"/>
    </source>
</evidence>
<protein>
    <submittedName>
        <fullName evidence="3">Uncharacterized protein</fullName>
    </submittedName>
</protein>
<keyword evidence="1" id="KW-0175">Coiled coil</keyword>
<organism evidence="3 4">
    <name type="scientific">Malassezia sympodialis (strain ATCC 42132)</name>
    <name type="common">Atopic eczema-associated yeast</name>
    <dbReference type="NCBI Taxonomy" id="1230383"/>
    <lineage>
        <taxon>Eukaryota</taxon>
        <taxon>Fungi</taxon>
        <taxon>Dikarya</taxon>
        <taxon>Basidiomycota</taxon>
        <taxon>Ustilaginomycotina</taxon>
        <taxon>Malasseziomycetes</taxon>
        <taxon>Malasseziales</taxon>
        <taxon>Malasseziaceae</taxon>
        <taxon>Malassezia</taxon>
    </lineage>
</organism>
<sequence>MDDRAAKAERARKQLRRHREAQRLKRESRILEGGGTPAAPEPAPTVSETHTPAEPAPATPEPPPAAPATTEPPAAPTSTESATFASELWSQGPHNAVTTDYDAFLAPAGDRDKEPAHEPEAAPVTDLFAPAATDEPADALYSGPEKDTYAQAPTSDLFAEPPRAPPTRFMEHLFAPSPQRPTDTSNYAATMEASMDEERGADTSQLEAASLFPMESQEPAQEVHGFQPLYEVPAHGDPAYHGESSEAPYYGHDEAYYGHDEAYYGHDEAYYGHDEAYYGHDEAYYGHNTWGYEEDPAYAAQAESAPLEETEFYPPYGSDLAKAGTNTFDPEQMLETMSGPVDDLGDSRTLEPIPEHESDESRAEKEDHEAEAPASYEPETPAAPVASEQALPVDDLFASDGTEPWTGAASSSAAESVPPDAFALEAPPVPQQDHAPALEQREGPVEATEVPTVPDTAADVEVQRAPEPEASPAAAIDADASAGPEVERLAADLAEARAQLEALRTECKALAGAKEALEAQLDTQRSELAQCRDELAAAREQRLASERTNADRMTKLQREHREALQALQAEHRAALDAMTPSADAAPAPHALQERRVSALLRAHKRSATTSSSSRMSLAEAETGDFLPRRQPSEKPRMRRDAALTPSQAHHRQASLQMLRARMSSDAEEVAGPAPPTSTLSIVQDEHRVASTVQDQVEMARTHSHQFSQDALLFCSSCQGDLIIV</sequence>
<evidence type="ECO:0000256" key="2">
    <source>
        <dbReference type="SAM" id="MobiDB-lite"/>
    </source>
</evidence>